<dbReference type="Gene3D" id="3.80.10.10">
    <property type="entry name" value="Ribonuclease Inhibitor"/>
    <property type="match status" value="2"/>
</dbReference>
<proteinExistence type="predicted"/>
<dbReference type="AlphaFoldDB" id="A0AAX6MQM5"/>
<feature type="region of interest" description="Disordered" evidence="1">
    <location>
        <begin position="53"/>
        <end position="149"/>
    </location>
</feature>
<dbReference type="Proteomes" id="UP001369815">
    <property type="component" value="Unassembled WGS sequence"/>
</dbReference>
<feature type="domain" description="DNA repair protein rhp7 treble clef" evidence="2">
    <location>
        <begin position="146"/>
        <end position="183"/>
    </location>
</feature>
<feature type="compositionally biased region" description="Low complexity" evidence="1">
    <location>
        <begin position="89"/>
        <end position="98"/>
    </location>
</feature>
<feature type="compositionally biased region" description="Acidic residues" evidence="1">
    <location>
        <begin position="78"/>
        <end position="88"/>
    </location>
</feature>
<dbReference type="GO" id="GO:0019005">
    <property type="term" value="C:SCF ubiquitin ligase complex"/>
    <property type="evidence" value="ECO:0007669"/>
    <property type="project" value="TreeGrafter"/>
</dbReference>
<evidence type="ECO:0000313" key="3">
    <source>
        <dbReference type="EMBL" id="KAK6954743.1"/>
    </source>
</evidence>
<accession>A0AAX6MQM5</accession>
<name>A0AAX6MQM5_9PEZI</name>
<dbReference type="InterPro" id="IPR056451">
    <property type="entry name" value="Znf_Tbcl_Rhp7"/>
</dbReference>
<evidence type="ECO:0000259" key="2">
    <source>
        <dbReference type="Pfam" id="PF23550"/>
    </source>
</evidence>
<dbReference type="SMART" id="SM00367">
    <property type="entry name" value="LRR_CC"/>
    <property type="match status" value="4"/>
</dbReference>
<dbReference type="InterPro" id="IPR032675">
    <property type="entry name" value="LRR_dom_sf"/>
</dbReference>
<sequence>MGDLRAERIRGFRQRNIRGPRSALTDYLASQNISARQIRANHEARLRAAAAAAASDQAAASSSTAQNVESTEAPEVPEAVEDDEDDAESSVATGTRQAATRKRKSAAAAAEKIKKSKSSKPRKSRRNASDDESDEDALERSAGPVPGQLENCEECHKRFTVTAYSRAGPEGGLLCPQCSMKLTKEENAARSASRKGKQKATAVPIRRERRKIQSLILDGQIGVKTLMTLCVETLANNIHLADDLGDLPLPAIDRISRQLSKRRLMGPITLEFFLRPQTQDVMIYDGGRLGSTDYMRIFQICSTLKTLKLRNAIQFKDEVMEYLIGRHIALDTFYISGANLLTEECWEKYLKTKGQSLRSLRVYFTDRYFGNRTVESLPSYCPSLKRLKICHNQAVNDEGLEHIAQLRELEHLGLRLVSQTQTTPYVNIAQKLGGQLRTLSIRDIPQVDDRLLDAIHDHCTRLVKLRITNSEVMTDAGFARLFMGWKNKPLQFIDLELCRYINPVNPRVNEHMIGFCSAGFRALMKHSGKHLKKLNIHGCRHISGEAFEDVFAAGKVYPELLDLEVSFCEEVTDLIVGLIFKSCPNLKKLNVFGCMKVKDVRVPRGKILVGVPNAVGMIIEGTED</sequence>
<feature type="compositionally biased region" description="Basic residues" evidence="1">
    <location>
        <begin position="114"/>
        <end position="126"/>
    </location>
</feature>
<dbReference type="FunFam" id="3.80.10.10:FF:000601">
    <property type="entry name" value="DNA repair protein Rad7, protein"/>
    <property type="match status" value="1"/>
</dbReference>
<comment type="caution">
    <text evidence="3">The sequence shown here is derived from an EMBL/GenBank/DDBJ whole genome shotgun (WGS) entry which is preliminary data.</text>
</comment>
<dbReference type="Pfam" id="PF23550">
    <property type="entry name" value="zf_Tbcl_Rhp7"/>
    <property type="match status" value="1"/>
</dbReference>
<dbReference type="EMBL" id="JBANMG010000004">
    <property type="protein sequence ID" value="KAK6954743.1"/>
    <property type="molecule type" value="Genomic_DNA"/>
</dbReference>
<organism evidence="3 4">
    <name type="scientific">Daldinia eschscholtzii</name>
    <dbReference type="NCBI Taxonomy" id="292717"/>
    <lineage>
        <taxon>Eukaryota</taxon>
        <taxon>Fungi</taxon>
        <taxon>Dikarya</taxon>
        <taxon>Ascomycota</taxon>
        <taxon>Pezizomycotina</taxon>
        <taxon>Sordariomycetes</taxon>
        <taxon>Xylariomycetidae</taxon>
        <taxon>Xylariales</taxon>
        <taxon>Hypoxylaceae</taxon>
        <taxon>Daldinia</taxon>
    </lineage>
</organism>
<reference evidence="3 4" key="1">
    <citation type="journal article" date="2024" name="Front Chem Biol">
        <title>Unveiling the potential of Daldinia eschscholtzii MFLUCC 19-0629 through bioactivity and bioinformatics studies for enhanced sustainable agriculture production.</title>
        <authorList>
            <person name="Brooks S."/>
            <person name="Weaver J.A."/>
            <person name="Klomchit A."/>
            <person name="Alharthi S.A."/>
            <person name="Onlamun T."/>
            <person name="Nurani R."/>
            <person name="Vong T.K."/>
            <person name="Alberti F."/>
            <person name="Greco C."/>
        </authorList>
    </citation>
    <scope>NUCLEOTIDE SEQUENCE [LARGE SCALE GENOMIC DNA]</scope>
    <source>
        <strain evidence="3">MFLUCC 19-0629</strain>
    </source>
</reference>
<keyword evidence="4" id="KW-1185">Reference proteome</keyword>
<feature type="compositionally biased region" description="Low complexity" evidence="1">
    <location>
        <begin position="53"/>
        <end position="77"/>
    </location>
</feature>
<evidence type="ECO:0000313" key="4">
    <source>
        <dbReference type="Proteomes" id="UP001369815"/>
    </source>
</evidence>
<dbReference type="PANTHER" id="PTHR13318">
    <property type="entry name" value="PARTNER OF PAIRED, ISOFORM B-RELATED"/>
    <property type="match status" value="1"/>
</dbReference>
<evidence type="ECO:0000256" key="1">
    <source>
        <dbReference type="SAM" id="MobiDB-lite"/>
    </source>
</evidence>
<gene>
    <name evidence="3" type="ORF">Daesc_004712</name>
</gene>
<dbReference type="GO" id="GO:0031146">
    <property type="term" value="P:SCF-dependent proteasomal ubiquitin-dependent protein catabolic process"/>
    <property type="evidence" value="ECO:0007669"/>
    <property type="project" value="TreeGrafter"/>
</dbReference>
<dbReference type="SUPFAM" id="SSF52047">
    <property type="entry name" value="RNI-like"/>
    <property type="match status" value="1"/>
</dbReference>
<dbReference type="InterPro" id="IPR006553">
    <property type="entry name" value="Leu-rich_rpt_Cys-con_subtyp"/>
</dbReference>
<protein>
    <recommendedName>
        <fullName evidence="2">DNA repair protein rhp7 treble clef domain-containing protein</fullName>
    </recommendedName>
</protein>